<evidence type="ECO:0000259" key="2">
    <source>
        <dbReference type="Pfam" id="PF00892"/>
    </source>
</evidence>
<dbReference type="PANTHER" id="PTHR22911:SF137">
    <property type="entry name" value="SOLUTE CARRIER FAMILY 35 MEMBER G2-RELATED"/>
    <property type="match status" value="1"/>
</dbReference>
<protein>
    <submittedName>
        <fullName evidence="3">Predicted permease, DMT superfamily</fullName>
    </submittedName>
</protein>
<reference evidence="3 4" key="1">
    <citation type="submission" date="2018-06" db="EMBL/GenBank/DDBJ databases">
        <authorList>
            <consortium name="Pathogen Informatics"/>
            <person name="Doyle S."/>
        </authorList>
    </citation>
    <scope>NUCLEOTIDE SEQUENCE [LARGE SCALE GENOMIC DNA]</scope>
    <source>
        <strain evidence="3 4">NCTC13063</strain>
    </source>
</reference>
<dbReference type="Pfam" id="PF00892">
    <property type="entry name" value="EamA"/>
    <property type="match status" value="2"/>
</dbReference>
<dbReference type="GeneID" id="93536285"/>
<organism evidence="3 4">
    <name type="scientific">Segatella buccae</name>
    <dbReference type="NCBI Taxonomy" id="28126"/>
    <lineage>
        <taxon>Bacteria</taxon>
        <taxon>Pseudomonadati</taxon>
        <taxon>Bacteroidota</taxon>
        <taxon>Bacteroidia</taxon>
        <taxon>Bacteroidales</taxon>
        <taxon>Prevotellaceae</taxon>
        <taxon>Segatella</taxon>
    </lineage>
</organism>
<feature type="transmembrane region" description="Helical" evidence="1">
    <location>
        <begin position="245"/>
        <end position="264"/>
    </location>
</feature>
<name>A0AAQ1UGJ5_9BACT</name>
<feature type="transmembrane region" description="Helical" evidence="1">
    <location>
        <begin position="149"/>
        <end position="171"/>
    </location>
</feature>
<gene>
    <name evidence="3" type="ORF">NCTC13063_00891</name>
</gene>
<proteinExistence type="predicted"/>
<feature type="transmembrane region" description="Helical" evidence="1">
    <location>
        <begin position="183"/>
        <end position="201"/>
    </location>
</feature>
<evidence type="ECO:0000313" key="3">
    <source>
        <dbReference type="EMBL" id="SUB79623.1"/>
    </source>
</evidence>
<dbReference type="PANTHER" id="PTHR22911">
    <property type="entry name" value="ACYL-MALONYL CONDENSING ENZYME-RELATED"/>
    <property type="match status" value="1"/>
</dbReference>
<keyword evidence="1" id="KW-0812">Transmembrane</keyword>
<dbReference type="EMBL" id="UGTJ01000001">
    <property type="protein sequence ID" value="SUB79623.1"/>
    <property type="molecule type" value="Genomic_DNA"/>
</dbReference>
<comment type="caution">
    <text evidence="3">The sequence shown here is derived from an EMBL/GenBank/DDBJ whole genome shotgun (WGS) entry which is preliminary data.</text>
</comment>
<feature type="transmembrane region" description="Helical" evidence="1">
    <location>
        <begin position="70"/>
        <end position="88"/>
    </location>
</feature>
<dbReference type="RefSeq" id="WP_004345575.1">
    <property type="nucleotide sequence ID" value="NZ_CAURJP010000056.1"/>
</dbReference>
<dbReference type="SUPFAM" id="SSF103481">
    <property type="entry name" value="Multidrug resistance efflux transporter EmrE"/>
    <property type="match status" value="2"/>
</dbReference>
<dbReference type="AlphaFoldDB" id="A0AAQ1UGJ5"/>
<feature type="transmembrane region" description="Helical" evidence="1">
    <location>
        <begin position="40"/>
        <end position="58"/>
    </location>
</feature>
<keyword evidence="1" id="KW-0472">Membrane</keyword>
<evidence type="ECO:0000256" key="1">
    <source>
        <dbReference type="SAM" id="Phobius"/>
    </source>
</evidence>
<keyword evidence="1" id="KW-1133">Transmembrane helix</keyword>
<feature type="transmembrane region" description="Helical" evidence="1">
    <location>
        <begin position="94"/>
        <end position="117"/>
    </location>
</feature>
<accession>A0AAQ1UGJ5</accession>
<feature type="domain" description="EamA" evidence="2">
    <location>
        <begin position="8"/>
        <end position="141"/>
    </location>
</feature>
<dbReference type="GO" id="GO:0016020">
    <property type="term" value="C:membrane"/>
    <property type="evidence" value="ECO:0007669"/>
    <property type="project" value="InterPro"/>
</dbReference>
<dbReference type="InterPro" id="IPR000620">
    <property type="entry name" value="EamA_dom"/>
</dbReference>
<dbReference type="InterPro" id="IPR037185">
    <property type="entry name" value="EmrE-like"/>
</dbReference>
<feature type="transmembrane region" description="Helical" evidence="1">
    <location>
        <begin position="270"/>
        <end position="288"/>
    </location>
</feature>
<dbReference type="Proteomes" id="UP000255283">
    <property type="component" value="Unassembled WGS sequence"/>
</dbReference>
<feature type="transmembrane region" description="Helical" evidence="1">
    <location>
        <begin position="124"/>
        <end position="143"/>
    </location>
</feature>
<feature type="domain" description="EamA" evidence="2">
    <location>
        <begin position="153"/>
        <end position="287"/>
    </location>
</feature>
<sequence length="292" mass="31766">MVMSDKVKGFLAAVVAAVCYGTNPLGTLPLYADGVNSASVLFYRYGLAVLMFGVLMLFRGEHFAIRPGHAIRFSLLGVFFAMSSTTLYVSFHHIAAGIASTLLFVYPVMTAVLMTVFFHERVTWGTSISILLALLGVGLLYQGDGHARLSTVGFTLVMLSSFLYAVYIISVNRWHTDMSPLKFTFWVLVFCWATIGVFSVMSGEPLMLLHGPKQWGCATQLALLPTVLSLFFMNISISKIGSTPSAIMGALEPVTAVIIGIFVFSETFTLRLAVGILLILLGVTLIILKRQG</sequence>
<feature type="transmembrane region" description="Helical" evidence="1">
    <location>
        <begin position="213"/>
        <end position="233"/>
    </location>
</feature>
<evidence type="ECO:0000313" key="4">
    <source>
        <dbReference type="Proteomes" id="UP000255283"/>
    </source>
</evidence>